<gene>
    <name evidence="1" type="ORF">C7445_10566</name>
</gene>
<sequence length="287" mass="30525">MAEQPLQFDTSALRRDVPEVARFELALLDLDGTLWRGNDVIDGASEFVERLRDAGIRPVFFTNNSSRTPESVVAALHRMGFTASVDEVCTSAQAAADAVSQRVAEPGAIVAYVGGEGLREALRTAGFDARRADGKDIRESWVESAHAAAVGLDPAATYADLALVSRVAYRVGWFALTNPDVRLPVEDGFMPGNGAIGAFVAAASSAEVVVTGKPDPLFVQYALSRYGVPAERAFIVGDNLQTDILAGNQTGIYSVFVRSGISGEPKPGDPRPDLIVDSVANLFRQKG</sequence>
<organism evidence="1 2">
    <name type="scientific">Alicyclobacillus sacchari</name>
    <dbReference type="NCBI Taxonomy" id="392010"/>
    <lineage>
        <taxon>Bacteria</taxon>
        <taxon>Bacillati</taxon>
        <taxon>Bacillota</taxon>
        <taxon>Bacilli</taxon>
        <taxon>Bacillales</taxon>
        <taxon>Alicyclobacillaceae</taxon>
        <taxon>Alicyclobacillus</taxon>
    </lineage>
</organism>
<dbReference type="PANTHER" id="PTHR19288">
    <property type="entry name" value="4-NITROPHENYLPHOSPHATASE-RELATED"/>
    <property type="match status" value="1"/>
</dbReference>
<dbReference type="InterPro" id="IPR023214">
    <property type="entry name" value="HAD_sf"/>
</dbReference>
<dbReference type="InterPro" id="IPR036412">
    <property type="entry name" value="HAD-like_sf"/>
</dbReference>
<dbReference type="RefSeq" id="WP_134159285.1">
    <property type="nucleotide sequence ID" value="NZ_SORF01000005.1"/>
</dbReference>
<dbReference type="PANTHER" id="PTHR19288:SF46">
    <property type="entry name" value="HALOACID DEHALOGENASE-LIKE HYDROLASE DOMAIN-CONTAINING PROTEIN 2"/>
    <property type="match status" value="1"/>
</dbReference>
<dbReference type="Pfam" id="PF13344">
    <property type="entry name" value="Hydrolase_6"/>
    <property type="match status" value="1"/>
</dbReference>
<evidence type="ECO:0000313" key="2">
    <source>
        <dbReference type="Proteomes" id="UP000294581"/>
    </source>
</evidence>
<dbReference type="GO" id="GO:0005737">
    <property type="term" value="C:cytoplasm"/>
    <property type="evidence" value="ECO:0007669"/>
    <property type="project" value="TreeGrafter"/>
</dbReference>
<proteinExistence type="predicted"/>
<dbReference type="NCBIfam" id="TIGR01460">
    <property type="entry name" value="HAD-SF-IIA"/>
    <property type="match status" value="1"/>
</dbReference>
<reference evidence="1 2" key="1">
    <citation type="submission" date="2019-03" db="EMBL/GenBank/DDBJ databases">
        <title>Genomic Encyclopedia of Type Strains, Phase IV (KMG-IV): sequencing the most valuable type-strain genomes for metagenomic binning, comparative biology and taxonomic classification.</title>
        <authorList>
            <person name="Goeker M."/>
        </authorList>
    </citation>
    <scope>NUCLEOTIDE SEQUENCE [LARGE SCALE GENOMIC DNA]</scope>
    <source>
        <strain evidence="1 2">DSM 17974</strain>
    </source>
</reference>
<keyword evidence="1" id="KW-0378">Hydrolase</keyword>
<evidence type="ECO:0000313" key="1">
    <source>
        <dbReference type="EMBL" id="TDY47888.1"/>
    </source>
</evidence>
<comment type="caution">
    <text evidence="1">The sequence shown here is derived from an EMBL/GenBank/DDBJ whole genome shotgun (WGS) entry which is preliminary data.</text>
</comment>
<dbReference type="Gene3D" id="3.40.50.1000">
    <property type="entry name" value="HAD superfamily/HAD-like"/>
    <property type="match status" value="2"/>
</dbReference>
<dbReference type="AlphaFoldDB" id="A0A4R8LNM8"/>
<dbReference type="Pfam" id="PF13242">
    <property type="entry name" value="Hydrolase_like"/>
    <property type="match status" value="1"/>
</dbReference>
<dbReference type="EMBL" id="SORF01000005">
    <property type="protein sequence ID" value="TDY47888.1"/>
    <property type="molecule type" value="Genomic_DNA"/>
</dbReference>
<dbReference type="SUPFAM" id="SSF56784">
    <property type="entry name" value="HAD-like"/>
    <property type="match status" value="1"/>
</dbReference>
<accession>A0A4R8LNM8</accession>
<dbReference type="Proteomes" id="UP000294581">
    <property type="component" value="Unassembled WGS sequence"/>
</dbReference>
<name>A0A4R8LNM8_9BACL</name>
<dbReference type="InterPro" id="IPR006357">
    <property type="entry name" value="HAD-SF_hydro_IIA"/>
</dbReference>
<keyword evidence="2" id="KW-1185">Reference proteome</keyword>
<dbReference type="OrthoDB" id="9810449at2"/>
<protein>
    <submittedName>
        <fullName evidence="1">HAD superfamily hydrolase (TIGR01450 family)</fullName>
    </submittedName>
</protein>
<dbReference type="GO" id="GO:0016791">
    <property type="term" value="F:phosphatase activity"/>
    <property type="evidence" value="ECO:0007669"/>
    <property type="project" value="TreeGrafter"/>
</dbReference>